<evidence type="ECO:0008006" key="5">
    <source>
        <dbReference type="Google" id="ProtNLM"/>
    </source>
</evidence>
<feature type="compositionally biased region" description="Basic and acidic residues" evidence="1">
    <location>
        <begin position="394"/>
        <end position="404"/>
    </location>
</feature>
<feature type="transmembrane region" description="Helical" evidence="2">
    <location>
        <begin position="6"/>
        <end position="26"/>
    </location>
</feature>
<keyword evidence="2" id="KW-0812">Transmembrane</keyword>
<keyword evidence="2" id="KW-0472">Membrane</keyword>
<dbReference type="PANTHER" id="PTHR12300:SF177">
    <property type="entry name" value="PROTEIN YOP1"/>
    <property type="match status" value="1"/>
</dbReference>
<gene>
    <name evidence="3" type="ORF">PV04_05776</name>
</gene>
<accession>A0A0D2CMJ3</accession>
<dbReference type="Proteomes" id="UP000054266">
    <property type="component" value="Unassembled WGS sequence"/>
</dbReference>
<reference evidence="3 4" key="1">
    <citation type="submission" date="2015-01" db="EMBL/GenBank/DDBJ databases">
        <title>The Genome Sequence of Capronia semiimmersa CBS27337.</title>
        <authorList>
            <consortium name="The Broad Institute Genomics Platform"/>
            <person name="Cuomo C."/>
            <person name="de Hoog S."/>
            <person name="Gorbushina A."/>
            <person name="Stielow B."/>
            <person name="Teixiera M."/>
            <person name="Abouelleil A."/>
            <person name="Chapman S.B."/>
            <person name="Priest M."/>
            <person name="Young S.K."/>
            <person name="Wortman J."/>
            <person name="Nusbaum C."/>
            <person name="Birren B."/>
        </authorList>
    </citation>
    <scope>NUCLEOTIDE SEQUENCE [LARGE SCALE GENOMIC DNA]</scope>
    <source>
        <strain evidence="3 4">CBS 27337</strain>
    </source>
</reference>
<proteinExistence type="predicted"/>
<keyword evidence="4" id="KW-1185">Reference proteome</keyword>
<keyword evidence="2" id="KW-1133">Transmembrane helix</keyword>
<sequence length="404" mass="43923">MFGIVADLISSVTTILLPAYLSYKALRTNDPAQTHPWLIYFTILALTLLFESWTLFIIGWIPFYSWLRLIFLLYLVLPQTQGAKILYLDYLEPYIVHHETQIDQFIGQTHDRLQQMGLGYLSIAIEWARDRILGQKSPQQGAAAAGQQEGAGAGSYASYATDLLSRFAMPGARTNTPTQPGTSSSTVYNTLSTLAGAAFATSSGQRSAATEAASINIPPSLFNFDNIPGQSTAEKASFISAQQNRLQGLLKMLDKEQQNLDLAYGADPRGERGGNGSRSASGSGNHSKRPSSSGSGLAIGGGLKTKSRSEQSFENVEYDEADDRERDPRRTSGGWIAAGVTGWLAGSNPGGGGDPDRSERERKRDSGDTLTSRGWSAARDITEEITRGMSSGYDRSREEGERRR</sequence>
<evidence type="ECO:0000313" key="4">
    <source>
        <dbReference type="Proteomes" id="UP000054266"/>
    </source>
</evidence>
<protein>
    <recommendedName>
        <fullName evidence="5">Protein YOP1</fullName>
    </recommendedName>
</protein>
<name>A0A0D2CMJ3_9EURO</name>
<dbReference type="HOGENOM" id="CLU_048918_0_0_1"/>
<feature type="compositionally biased region" description="Basic and acidic residues" evidence="1">
    <location>
        <begin position="354"/>
        <end position="367"/>
    </location>
</feature>
<feature type="transmembrane region" description="Helical" evidence="2">
    <location>
        <begin position="38"/>
        <end position="63"/>
    </location>
</feature>
<dbReference type="Pfam" id="PF03134">
    <property type="entry name" value="TB2_DP1_HVA22"/>
    <property type="match status" value="1"/>
</dbReference>
<evidence type="ECO:0000256" key="1">
    <source>
        <dbReference type="SAM" id="MobiDB-lite"/>
    </source>
</evidence>
<feature type="region of interest" description="Disordered" evidence="1">
    <location>
        <begin position="264"/>
        <end position="404"/>
    </location>
</feature>
<dbReference type="EMBL" id="KN846959">
    <property type="protein sequence ID" value="KIW66441.1"/>
    <property type="molecule type" value="Genomic_DNA"/>
</dbReference>
<dbReference type="AlphaFoldDB" id="A0A0D2CMJ3"/>
<evidence type="ECO:0000256" key="2">
    <source>
        <dbReference type="SAM" id="Phobius"/>
    </source>
</evidence>
<dbReference type="PANTHER" id="PTHR12300">
    <property type="entry name" value="HVA22-LIKE PROTEINS"/>
    <property type="match status" value="1"/>
</dbReference>
<evidence type="ECO:0000313" key="3">
    <source>
        <dbReference type="EMBL" id="KIW66441.1"/>
    </source>
</evidence>
<organism evidence="3 4">
    <name type="scientific">Phialophora macrospora</name>
    <dbReference type="NCBI Taxonomy" id="1851006"/>
    <lineage>
        <taxon>Eukaryota</taxon>
        <taxon>Fungi</taxon>
        <taxon>Dikarya</taxon>
        <taxon>Ascomycota</taxon>
        <taxon>Pezizomycotina</taxon>
        <taxon>Eurotiomycetes</taxon>
        <taxon>Chaetothyriomycetidae</taxon>
        <taxon>Chaetothyriales</taxon>
        <taxon>Herpotrichiellaceae</taxon>
        <taxon>Phialophora</taxon>
    </lineage>
</organism>
<dbReference type="STRING" id="5601.A0A0D2CMJ3"/>
<dbReference type="InterPro" id="IPR004345">
    <property type="entry name" value="TB2_DP1_HVA22"/>
</dbReference>